<keyword evidence="17" id="KW-1185">Reference proteome</keyword>
<dbReference type="InterPro" id="IPR045584">
    <property type="entry name" value="Pilin-like"/>
</dbReference>
<evidence type="ECO:0000313" key="17">
    <source>
        <dbReference type="Proteomes" id="UP000598032"/>
    </source>
</evidence>
<evidence type="ECO:0000259" key="15">
    <source>
        <dbReference type="Pfam" id="PF13018"/>
    </source>
</evidence>
<feature type="domain" description="Trimeric autotransporter adhesin YadA-like stalk" evidence="14">
    <location>
        <begin position="280"/>
        <end position="316"/>
    </location>
</feature>
<evidence type="ECO:0000259" key="12">
    <source>
        <dbReference type="Pfam" id="PF03895"/>
    </source>
</evidence>
<dbReference type="Pfam" id="PF05662">
    <property type="entry name" value="YadA_stalk"/>
    <property type="match status" value="24"/>
</dbReference>
<protein>
    <recommendedName>
        <fullName evidence="18">YadA domain protein</fullName>
    </recommendedName>
</protein>
<keyword evidence="5" id="KW-1134">Transmembrane beta strand</keyword>
<feature type="domain" description="Trimeric autotransporter adhesin YadA-like head" evidence="13">
    <location>
        <begin position="960"/>
        <end position="984"/>
    </location>
</feature>
<accession>A0ABN7I808</accession>
<dbReference type="InterPro" id="IPR005594">
    <property type="entry name" value="YadA_C"/>
</dbReference>
<evidence type="ECO:0000256" key="7">
    <source>
        <dbReference type="ARBA" id="ARBA00022729"/>
    </source>
</evidence>
<organism evidence="16 17">
    <name type="scientific">Paraburkholderia metrosideri</name>
    <dbReference type="NCBI Taxonomy" id="580937"/>
    <lineage>
        <taxon>Bacteria</taxon>
        <taxon>Pseudomonadati</taxon>
        <taxon>Pseudomonadota</taxon>
        <taxon>Betaproteobacteria</taxon>
        <taxon>Burkholderiales</taxon>
        <taxon>Burkholderiaceae</taxon>
        <taxon>Paraburkholderia</taxon>
    </lineage>
</organism>
<evidence type="ECO:0000313" key="16">
    <source>
        <dbReference type="EMBL" id="CAD6552657.1"/>
    </source>
</evidence>
<feature type="domain" description="Trimeric autotransporter adhesin YadA-like stalk" evidence="14">
    <location>
        <begin position="338"/>
        <end position="381"/>
    </location>
</feature>
<dbReference type="Gene3D" id="2.150.10.10">
    <property type="entry name" value="Serralysin-like metalloprotease, C-terminal"/>
    <property type="match status" value="8"/>
</dbReference>
<dbReference type="Pfam" id="PF13018">
    <property type="entry name" value="ESPR"/>
    <property type="match status" value="1"/>
</dbReference>
<evidence type="ECO:0000256" key="11">
    <source>
        <dbReference type="SAM" id="MobiDB-lite"/>
    </source>
</evidence>
<feature type="region of interest" description="Disordered" evidence="11">
    <location>
        <begin position="2325"/>
        <end position="2349"/>
    </location>
</feature>
<feature type="domain" description="Trimeric autotransporter adhesin YadA-like stalk" evidence="14">
    <location>
        <begin position="1821"/>
        <end position="1861"/>
    </location>
</feature>
<feature type="compositionally biased region" description="Gly residues" evidence="11">
    <location>
        <begin position="2328"/>
        <end position="2346"/>
    </location>
</feature>
<dbReference type="SUPFAM" id="SSF101967">
    <property type="entry name" value="Adhesin YadA, collagen-binding domain"/>
    <property type="match status" value="13"/>
</dbReference>
<feature type="domain" description="Trimeric autotransporter adhesin YadA-like head" evidence="13">
    <location>
        <begin position="247"/>
        <end position="269"/>
    </location>
</feature>
<evidence type="ECO:0000256" key="6">
    <source>
        <dbReference type="ARBA" id="ARBA00022692"/>
    </source>
</evidence>
<feature type="domain" description="Trimeric autotransporter adhesin YadA-like head" evidence="13">
    <location>
        <begin position="2458"/>
        <end position="2482"/>
    </location>
</feature>
<feature type="domain" description="Trimeric autotransporter adhesin YadA-like stalk" evidence="14">
    <location>
        <begin position="1060"/>
        <end position="1091"/>
    </location>
</feature>
<feature type="domain" description="Trimeric autotransporter adhesin YadA-like stalk" evidence="14">
    <location>
        <begin position="639"/>
        <end position="671"/>
    </location>
</feature>
<evidence type="ECO:0000256" key="5">
    <source>
        <dbReference type="ARBA" id="ARBA00022452"/>
    </source>
</evidence>
<feature type="domain" description="Trimeric autotransporter adhesin YadA-like stalk" evidence="14">
    <location>
        <begin position="2371"/>
        <end position="2407"/>
    </location>
</feature>
<feature type="domain" description="Trimeric autotransporter adhesin YadA-like stalk" evidence="14">
    <location>
        <begin position="532"/>
        <end position="573"/>
    </location>
</feature>
<dbReference type="CDD" id="cd12820">
    <property type="entry name" value="LbR_YadA-like"/>
    <property type="match status" value="2"/>
</dbReference>
<evidence type="ECO:0000259" key="13">
    <source>
        <dbReference type="Pfam" id="PF05658"/>
    </source>
</evidence>
<feature type="domain" description="Trimeric autotransporter adhesin YadA-like stalk" evidence="14">
    <location>
        <begin position="1920"/>
        <end position="1959"/>
    </location>
</feature>
<feature type="domain" description="Trimeric autotransporter adhesin YadA-like head" evidence="13">
    <location>
        <begin position="216"/>
        <end position="242"/>
    </location>
</feature>
<keyword evidence="9" id="KW-0472">Membrane</keyword>
<evidence type="ECO:0000256" key="10">
    <source>
        <dbReference type="ARBA" id="ARBA00023237"/>
    </source>
</evidence>
<feature type="domain" description="Trimeric autotransporter adhesin YadA-like head" evidence="13">
    <location>
        <begin position="1732"/>
        <end position="1757"/>
    </location>
</feature>
<feature type="domain" description="Trimeric autotransporter adhesin YadA-like head" evidence="13">
    <location>
        <begin position="986"/>
        <end position="1012"/>
    </location>
</feature>
<keyword evidence="6" id="KW-0812">Transmembrane</keyword>
<feature type="domain" description="Trimeric autotransporter adhesin YadA-like head" evidence="13">
    <location>
        <begin position="928"/>
        <end position="954"/>
    </location>
</feature>
<feature type="domain" description="Trimeric autotransporter adhesin YadA-like head" evidence="13">
    <location>
        <begin position="2428"/>
        <end position="2454"/>
    </location>
</feature>
<feature type="domain" description="Trimeric autotransporter adhesin YadA-like stalk" evidence="14">
    <location>
        <begin position="1979"/>
        <end position="2020"/>
    </location>
</feature>
<feature type="domain" description="Trimeric autotransporter adhesin YadA-like stalk" evidence="14">
    <location>
        <begin position="1761"/>
        <end position="1791"/>
    </location>
</feature>
<evidence type="ECO:0000256" key="2">
    <source>
        <dbReference type="ARBA" id="ARBA00004442"/>
    </source>
</evidence>
<feature type="domain" description="Trimeric autotransporter adhesin YadA-like stalk" evidence="14">
    <location>
        <begin position="172"/>
        <end position="210"/>
    </location>
</feature>
<feature type="domain" description="Trimeric autotransporter adhesin YadA-like head" evidence="13">
    <location>
        <begin position="1525"/>
        <end position="1545"/>
    </location>
</feature>
<feature type="domain" description="Trimeric autotransporter adhesin YadA-like head" evidence="13">
    <location>
        <begin position="822"/>
        <end position="843"/>
    </location>
</feature>
<feature type="domain" description="Trimeric autotransporter adhesin YadA-like head" evidence="13">
    <location>
        <begin position="1493"/>
        <end position="1519"/>
    </location>
</feature>
<feature type="domain" description="Trimeric autotransporter adhesin YadA-like stalk" evidence="14">
    <location>
        <begin position="2514"/>
        <end position="2553"/>
    </location>
</feature>
<proteinExistence type="inferred from homology"/>
<gene>
    <name evidence="16" type="ORF">LMG28140_05177</name>
</gene>
<feature type="domain" description="Trimeric autotransporter adhesin YadA-like stalk" evidence="14">
    <location>
        <begin position="702"/>
        <end position="741"/>
    </location>
</feature>
<dbReference type="RefSeq" id="WP_201645095.1">
    <property type="nucleotide sequence ID" value="NZ_CAJHCP010000012.1"/>
</dbReference>
<evidence type="ECO:0000256" key="9">
    <source>
        <dbReference type="ARBA" id="ARBA00023136"/>
    </source>
</evidence>
<feature type="domain" description="Trimeric autotransporter adhesin YadA-like stalk" evidence="14">
    <location>
        <begin position="2243"/>
        <end position="2281"/>
    </location>
</feature>
<reference evidence="16 17" key="1">
    <citation type="submission" date="2020-10" db="EMBL/GenBank/DDBJ databases">
        <authorList>
            <person name="Peeters C."/>
        </authorList>
    </citation>
    <scope>NUCLEOTIDE SEQUENCE [LARGE SCALE GENOMIC DNA]</scope>
    <source>
        <strain evidence="16 17">LMG 28140</strain>
    </source>
</reference>
<comment type="subcellular location">
    <subcellularLocation>
        <location evidence="2">Cell outer membrane</location>
    </subcellularLocation>
    <subcellularLocation>
        <location evidence="1">Cell surface</location>
    </subcellularLocation>
</comment>
<feature type="domain" description="Trimeric autotransporter adhesin YadA-like head" evidence="13">
    <location>
        <begin position="791"/>
        <end position="817"/>
    </location>
</feature>
<feature type="domain" description="Trimeric autotransporter adhesin YadA-like stalk" evidence="14">
    <location>
        <begin position="1325"/>
        <end position="1366"/>
    </location>
</feature>
<keyword evidence="4" id="KW-0813">Transport</keyword>
<feature type="domain" description="Trimeric autotransporter adhesin YadA-like head" evidence="13">
    <location>
        <begin position="1018"/>
        <end position="1041"/>
    </location>
</feature>
<dbReference type="InterPro" id="IPR008635">
    <property type="entry name" value="Coiled_stalk_dom"/>
</dbReference>
<evidence type="ECO:0000256" key="8">
    <source>
        <dbReference type="ARBA" id="ARBA00022927"/>
    </source>
</evidence>
<dbReference type="InterPro" id="IPR008640">
    <property type="entry name" value="Adhesin_Head_dom"/>
</dbReference>
<feature type="domain" description="Trimeric autotransporter adhesin YadA-like stalk" evidence="14">
    <location>
        <begin position="2141"/>
        <end position="2180"/>
    </location>
</feature>
<feature type="domain" description="Trimeric autotransporter adhesin YadA-like head" evidence="13">
    <location>
        <begin position="1281"/>
        <end position="1307"/>
    </location>
</feature>
<dbReference type="InterPro" id="IPR024973">
    <property type="entry name" value="ESPR"/>
</dbReference>
<dbReference type="SUPFAM" id="SSF54523">
    <property type="entry name" value="Pili subunits"/>
    <property type="match status" value="1"/>
</dbReference>
<feature type="domain" description="Trimeric autotransporter adhesin YadA-like stalk" evidence="14">
    <location>
        <begin position="427"/>
        <end position="466"/>
    </location>
</feature>
<feature type="domain" description="Trimeric autotransporter adhesin YadA-like head" evidence="13">
    <location>
        <begin position="1629"/>
        <end position="1655"/>
    </location>
</feature>
<feature type="domain" description="Trimeric autotransporter adhesin YadA-like stalk" evidence="14">
    <location>
        <begin position="849"/>
        <end position="876"/>
    </location>
</feature>
<feature type="domain" description="Trimeric autotransporter adhesin YadA-like head" evidence="13">
    <location>
        <begin position="2487"/>
        <end position="2508"/>
    </location>
</feature>
<dbReference type="Gene3D" id="3.30.1300.30">
    <property type="entry name" value="GSPII I/J protein-like"/>
    <property type="match status" value="1"/>
</dbReference>
<feature type="domain" description="Trimeric autotransporter adhesin YadA-like head" evidence="13">
    <location>
        <begin position="1676"/>
        <end position="1699"/>
    </location>
</feature>
<feature type="domain" description="Trimeric autotransporter adhesin YadA-like stalk" evidence="14">
    <location>
        <begin position="2081"/>
        <end position="2121"/>
    </location>
</feature>
<feature type="domain" description="Trimeric autotransporter adhesin YadA-like C-terminal membrane anchor" evidence="12">
    <location>
        <begin position="2565"/>
        <end position="2623"/>
    </location>
</feature>
<feature type="domain" description="Trimeric autotransporter adhesin YadA-like stalk" evidence="14">
    <location>
        <begin position="1385"/>
        <end position="1425"/>
    </location>
</feature>
<evidence type="ECO:0008006" key="18">
    <source>
        <dbReference type="Google" id="ProtNLM"/>
    </source>
</evidence>
<dbReference type="Proteomes" id="UP000598032">
    <property type="component" value="Unassembled WGS sequence"/>
</dbReference>
<sequence length="2626" mass="255371">MNKSYISIWNDVSGTWVAAPETARTGGGAGTISSREIVSGNDMTSRPATPLKAAFVPIAMALGAVMLPGSAAAQVRPGAGGLELCAAPIGSSTVLGSAYGSAGYAIGAVYCAPDSNGNLSFSLNNSSNPVGAEGYDSGSISARVAGYSDGRILIQGSGGISMIGQVNMNGYKIGNLQAGSVTSGSGDAVNGGQLYEYTRYFKANSSSADPSSDAAATGANSVATGAFAKATGANSVAFGANARALVTNSVALGANSVASRSDSVSVGYLSADGKSQYTRQITNVTAGAAGTDAVNVDQLNAAIASVNGTGNGIIADNPVGYDSPAADMITLKGTNGTRITNVKTGDASSEWSTDAVNGGQLYETNQKVAGVADNVASVSDDLDGVKSTVNDLVKNGLAGSPLVVGYDSTDRDKVTLGGVEGTKPVSLTNVAKGDVSFASSDAVTGAQLFQTNEDLAALSDSVNYAVGSFLMRGANYFSANSNELDSSAEGNETVAIGGGSVATADNSVALGSGSLADRENAVSVGARGAERQIINVAAGDISSANSTDAVTGGQLYETNANLANLTDNVNYAVGAFLERGANYFAANSNQPDSSAAGDDSVSIGGGSVASANNSVALGSNSLADREDAVSVGAAGAERQITNVAGATQDTDAVNLAQLKRAISNASIGSGPGAVNAVAYDSDAHDSLTLGDLDASAPVALKNVAAGKVGAGSTDAVNGGQLYNTADSMAKALGGGSTVNPDGTVSAPGYTVSGTTYDNMGDALSAINGAAGDLVGAAKYVKVVSTLNAALASGDESVAVGGGARATNTRTLAIGTGATAAFENSTAIGVNATTDAANTVSFGSRGAEMRLTHIADGIDPNDAVTMAQLDALQVQLAGVQPSSGVKSMLAGAAAPVTSYMAVSSQVTGGSNTSASDDLNAMAIGPVATAIGENALSVGARSAASSNNSTAVGAGAGALSLNSTAIGASATVQALSDNSVSIGYNTRASAFNTLALGANAGAASAGSVAIGYGAFAGQAGTNGLALGSNTSVSAVNGVAIGYAALADRANAVSVGNKSRQSQIINMAAGTAGTDAVNVNQLSSLADAIGGGAGVNPDGTIRKPSFTVGSQTFSDVGAAIAASVAEGSASAVQYDNPEHTRLTLGGTDASEPVTLANVADGVADNDAVNVGQLKQMGMGVDADGNVTNSFVAYDDTSLGAITLKGADGTKISNLKAGDLTATSQDAVTGGQLFETNANVANVAADLADAKGEVANVTNTINNIVTDGAGIKYFHANSTLDDSTATGANAVAIGAAANASADDAVALGSNSVADRANTVSVGALGAERQIVNVASGTKGTDAVNLSQLQALGANVDENGAVTNSFVAYDNPEKSALTLGGLGANTPVLLTNLDKGKVAESSSDAVTGGQLYNTANSIADALGGGAAVADGTLSKPSYVVSGTTYGSVGSALDAVDSQIGQIGSALGTVGDQINQINTNFSTNLKYVKVVSESGSALASGVESVAIGGNAMASGDHALAIGAGANATFLNSVAIGVNSIADGDNTVSVGSRGAEKRITHVADGIDPNDVVTMSQLDALQAQLSGAAPTSGVKSMMQSASAVTGFIAVSSKVTGGSNTTASDDLNAMAIGPVASAIGENALAIGGRAGAGSNNSTAVGAGAGALSVNSTAIGASASVQALSDNSVSIGYNTRAAALNTLALGAYSGTSAAGGVSIGYNAFVGQSASNGLALGSNTSVSAANGVAIGYAAVADRANAVSVGNKSRQSQIINVAVGTENTDAVNLGQVRDMLGSLSGSGSLDGVSYDTAAHDVLTLGGTTNPTPAVKLRNVAAGAVGSTSTDAVNGSQLYNTASSVAAALGGDATVGADGKVSKPTYTVGGKTYSDIGSALVAAADGNGGAASPEAVNYDTPAHDKLTLGTASKPVTLSNVAAGVAGNDAVNVDQLKAMGATVDGSGKVSNAFVAYDDTTKGKVTLGGIGASVPVTLTNVAAGQVSGSSKDAINGSQLYNTASSVAAALGGDATVGADGKVSKPTYTVGGKTFSDIGAALVAAADGNGSGGGSSPEAVNYDTPAHDKLTLGTASKPVTLSNVADGVASNDAVNVQQLKAMGANIGSDGKVSNAFVAYDDASKGQVTFGGAGASMPVILTNVAQGQITSGSRDAINGSQLYNAMASAADAMGGNSKVTADGKLTAPAYTLDGQTFTGVNSALDALNAKIGTDGDVNGVVYDTSEHDKLTLGGSNATKPVTLANVADATADDEAVNLKQLKAAGLSFDSDGNATNPLVSYDDAGRRTLTFGNGVDPTQLKNVAAGSALTDAVNVGQMQNYVSDYVDQHGGGSGSGNGNGNGNGGTANGVAYDDASKSSVTLGGGDATGPVKLSNLADGDTASDAVTYGQFSSLQDRVNNIANGDLGESGAYVNIGTPSGTDGGVAAVASGADSIALGNGAKATGVESIAIGKNAVTAGDNAVAMGSGASAQGANSVALGNGATAPNVNSVALGAGSTTDRDNSVSVGTADLQRQLTNVANGTQATDAVNLGQLQQSMGNMNAQINNVDRSAAKGIASASALNVVTPYLPGRTTLNAGIANYRGFQAVGLGVSRWNEKGTINYNLGVSSSGGNSTIVRAGIGIVLGN</sequence>
<evidence type="ECO:0000256" key="3">
    <source>
        <dbReference type="ARBA" id="ARBA00005848"/>
    </source>
</evidence>
<keyword evidence="7" id="KW-0732">Signal</keyword>
<dbReference type="Gene3D" id="2.60.40.4050">
    <property type="match status" value="4"/>
</dbReference>
<dbReference type="Gene3D" id="1.20.5.170">
    <property type="match status" value="8"/>
</dbReference>
<name>A0ABN7I808_9BURK</name>
<feature type="domain" description="Trimeric autotransporter adhesin YadA-like stalk" evidence="14">
    <location>
        <begin position="1551"/>
        <end position="1581"/>
    </location>
</feature>
<dbReference type="Pfam" id="PF05658">
    <property type="entry name" value="YadA_head"/>
    <property type="match status" value="19"/>
</dbReference>
<dbReference type="InterPro" id="IPR011049">
    <property type="entry name" value="Serralysin-like_metalloprot_C"/>
</dbReference>
<keyword evidence="10" id="KW-0998">Cell outer membrane</keyword>
<dbReference type="Pfam" id="PF03895">
    <property type="entry name" value="YadA_anchor"/>
    <property type="match status" value="1"/>
</dbReference>
<comment type="similarity">
    <text evidence="3">Belongs to the autotransporter-2 (AT-2) (TC 1.B.40) family.</text>
</comment>
<evidence type="ECO:0000256" key="1">
    <source>
        <dbReference type="ARBA" id="ARBA00004241"/>
    </source>
</evidence>
<feature type="domain" description="Trimeric autotransporter adhesin YadA-like head" evidence="13">
    <location>
        <begin position="595"/>
        <end position="621"/>
    </location>
</feature>
<feature type="domain" description="Trimeric autotransporter adhesin YadA-like stalk" evidence="14">
    <location>
        <begin position="1153"/>
        <end position="1192"/>
    </location>
</feature>
<keyword evidence="8" id="KW-0653">Protein transport</keyword>
<comment type="caution">
    <text evidence="16">The sequence shown here is derived from an EMBL/GenBank/DDBJ whole genome shotgun (WGS) entry which is preliminary data.</text>
</comment>
<evidence type="ECO:0000259" key="14">
    <source>
        <dbReference type="Pfam" id="PF05662"/>
    </source>
</evidence>
<feature type="domain" description="ESPR" evidence="15">
    <location>
        <begin position="1"/>
        <end position="31"/>
    </location>
</feature>
<dbReference type="Gene3D" id="6.10.250.2040">
    <property type="match status" value="6"/>
</dbReference>
<dbReference type="EMBL" id="CAJHCP010000012">
    <property type="protein sequence ID" value="CAD6552657.1"/>
    <property type="molecule type" value="Genomic_DNA"/>
</dbReference>
<feature type="domain" description="Trimeric autotransporter adhesin YadA-like head" evidence="13">
    <location>
        <begin position="488"/>
        <end position="514"/>
    </location>
</feature>
<evidence type="ECO:0000256" key="4">
    <source>
        <dbReference type="ARBA" id="ARBA00022448"/>
    </source>
</evidence>
<feature type="domain" description="Trimeric autotransporter adhesin YadA-like stalk" evidence="14">
    <location>
        <begin position="2299"/>
        <end position="2338"/>
    </location>
</feature>
<feature type="domain" description="Trimeric autotransporter adhesin YadA-like stalk" evidence="14">
    <location>
        <begin position="1207"/>
        <end position="1245"/>
    </location>
</feature>